<dbReference type="FunFam" id="1.10.10.10:FF:000001">
    <property type="entry name" value="LysR family transcriptional regulator"/>
    <property type="match status" value="1"/>
</dbReference>
<dbReference type="CDD" id="cd08474">
    <property type="entry name" value="PBP2_CrgA_like_5"/>
    <property type="match status" value="1"/>
</dbReference>
<dbReference type="Gene3D" id="3.40.190.290">
    <property type="match status" value="1"/>
</dbReference>
<dbReference type="InterPro" id="IPR000847">
    <property type="entry name" value="LysR_HTH_N"/>
</dbReference>
<dbReference type="RefSeq" id="WP_227319284.1">
    <property type="nucleotide sequence ID" value="NZ_JAESVB010000001.1"/>
</dbReference>
<dbReference type="PANTHER" id="PTHR30537:SF1">
    <property type="entry name" value="HTH-TYPE TRANSCRIPTIONAL REGULATOR PGRR"/>
    <property type="match status" value="1"/>
</dbReference>
<dbReference type="Gene3D" id="1.10.10.10">
    <property type="entry name" value="Winged helix-like DNA-binding domain superfamily/Winged helix DNA-binding domain"/>
    <property type="match status" value="1"/>
</dbReference>
<evidence type="ECO:0000256" key="2">
    <source>
        <dbReference type="ARBA" id="ARBA00023015"/>
    </source>
</evidence>
<reference evidence="6" key="1">
    <citation type="journal article" date="2021" name="Microorganisms">
        <title>Acidisoma silvae sp. nov. and Acidisomacellulosilytica sp. nov., Two Acidophilic Bacteria Isolated from Decaying Wood, Hydrolyzing Cellulose and Producing Poly-3-hydroxybutyrate.</title>
        <authorList>
            <person name="Mieszkin S."/>
            <person name="Pouder E."/>
            <person name="Uroz S."/>
            <person name="Simon-Colin C."/>
            <person name="Alain K."/>
        </authorList>
    </citation>
    <scope>NUCLEOTIDE SEQUENCE</scope>
    <source>
        <strain evidence="6">HW T2.11</strain>
    </source>
</reference>
<keyword evidence="7" id="KW-1185">Reference proteome</keyword>
<dbReference type="Pfam" id="PF03466">
    <property type="entry name" value="LysR_substrate"/>
    <property type="match status" value="1"/>
</dbReference>
<dbReference type="EMBL" id="JAESVB010000001">
    <property type="protein sequence ID" value="MCB8873594.1"/>
    <property type="molecule type" value="Genomic_DNA"/>
</dbReference>
<dbReference type="GO" id="GO:0006351">
    <property type="term" value="P:DNA-templated transcription"/>
    <property type="evidence" value="ECO:0007669"/>
    <property type="project" value="TreeGrafter"/>
</dbReference>
<keyword evidence="4" id="KW-0804">Transcription</keyword>
<gene>
    <name evidence="6" type="ORF">ASILVAE211_00245</name>
</gene>
<feature type="domain" description="HTH lysR-type" evidence="5">
    <location>
        <begin position="5"/>
        <end position="62"/>
    </location>
</feature>
<dbReference type="Proteomes" id="UP000708298">
    <property type="component" value="Unassembled WGS sequence"/>
</dbReference>
<evidence type="ECO:0000256" key="3">
    <source>
        <dbReference type="ARBA" id="ARBA00023125"/>
    </source>
</evidence>
<protein>
    <submittedName>
        <fullName evidence="6">LysR family transcriptional regulator</fullName>
    </submittedName>
</protein>
<dbReference type="AlphaFoldDB" id="A0A963YN68"/>
<accession>A0A963YN68</accession>
<keyword evidence="3" id="KW-0238">DNA-binding</keyword>
<dbReference type="PANTHER" id="PTHR30537">
    <property type="entry name" value="HTH-TYPE TRANSCRIPTIONAL REGULATOR"/>
    <property type="match status" value="1"/>
</dbReference>
<sequence length="297" mass="32665">MNDQPSLSELRAFAAIVGHRSFRKAADELGMSPSTLSHIMRHLEASLGVRLLHRTTRSLSPTEAGDRLMARLQTVLRDLDGALAEATTFAAQPSGRLRINAGEAGARILLAQVVPEFMKRYSDVELDLVTEGRLVDIVAEGFDAGVRLGESVPQDMVAVRFGGDARFIAVAAPSYLKGRKTPVTPDDLRHHACIRIRMPSGKPYRWEFERHGQEIVIDVPGHLTLDHPGLIVRAAAAGLGIAYVVERSAQPYLDRGELVILLDDWCPTIPGLFLYYPGHRHVPPALRAFIDLMKTVT</sequence>
<evidence type="ECO:0000256" key="1">
    <source>
        <dbReference type="ARBA" id="ARBA00009437"/>
    </source>
</evidence>
<dbReference type="GO" id="GO:0003700">
    <property type="term" value="F:DNA-binding transcription factor activity"/>
    <property type="evidence" value="ECO:0007669"/>
    <property type="project" value="InterPro"/>
</dbReference>
<organism evidence="6 7">
    <name type="scientific">Acidisoma silvae</name>
    <dbReference type="NCBI Taxonomy" id="2802396"/>
    <lineage>
        <taxon>Bacteria</taxon>
        <taxon>Pseudomonadati</taxon>
        <taxon>Pseudomonadota</taxon>
        <taxon>Alphaproteobacteria</taxon>
        <taxon>Acetobacterales</taxon>
        <taxon>Acidocellaceae</taxon>
        <taxon>Acidisoma</taxon>
    </lineage>
</organism>
<dbReference type="InterPro" id="IPR058163">
    <property type="entry name" value="LysR-type_TF_proteobact-type"/>
</dbReference>
<dbReference type="SUPFAM" id="SSF46785">
    <property type="entry name" value="Winged helix' DNA-binding domain"/>
    <property type="match status" value="1"/>
</dbReference>
<name>A0A963YN68_9PROT</name>
<dbReference type="InterPro" id="IPR036390">
    <property type="entry name" value="WH_DNA-bd_sf"/>
</dbReference>
<dbReference type="InterPro" id="IPR005119">
    <property type="entry name" value="LysR_subst-bd"/>
</dbReference>
<evidence type="ECO:0000256" key="4">
    <source>
        <dbReference type="ARBA" id="ARBA00023163"/>
    </source>
</evidence>
<dbReference type="PROSITE" id="PS50931">
    <property type="entry name" value="HTH_LYSR"/>
    <property type="match status" value="1"/>
</dbReference>
<reference evidence="6" key="2">
    <citation type="submission" date="2021-01" db="EMBL/GenBank/DDBJ databases">
        <authorList>
            <person name="Mieszkin S."/>
            <person name="Pouder E."/>
            <person name="Alain K."/>
        </authorList>
    </citation>
    <scope>NUCLEOTIDE SEQUENCE</scope>
    <source>
        <strain evidence="6">HW T2.11</strain>
    </source>
</reference>
<dbReference type="Pfam" id="PF00126">
    <property type="entry name" value="HTH_1"/>
    <property type="match status" value="1"/>
</dbReference>
<comment type="similarity">
    <text evidence="1">Belongs to the LysR transcriptional regulatory family.</text>
</comment>
<proteinExistence type="inferred from homology"/>
<comment type="caution">
    <text evidence="6">The sequence shown here is derived from an EMBL/GenBank/DDBJ whole genome shotgun (WGS) entry which is preliminary data.</text>
</comment>
<dbReference type="GO" id="GO:0043565">
    <property type="term" value="F:sequence-specific DNA binding"/>
    <property type="evidence" value="ECO:0007669"/>
    <property type="project" value="TreeGrafter"/>
</dbReference>
<keyword evidence="2" id="KW-0805">Transcription regulation</keyword>
<dbReference type="SUPFAM" id="SSF53850">
    <property type="entry name" value="Periplasmic binding protein-like II"/>
    <property type="match status" value="1"/>
</dbReference>
<evidence type="ECO:0000259" key="5">
    <source>
        <dbReference type="PROSITE" id="PS50931"/>
    </source>
</evidence>
<evidence type="ECO:0000313" key="6">
    <source>
        <dbReference type="EMBL" id="MCB8873594.1"/>
    </source>
</evidence>
<dbReference type="InterPro" id="IPR036388">
    <property type="entry name" value="WH-like_DNA-bd_sf"/>
</dbReference>
<evidence type="ECO:0000313" key="7">
    <source>
        <dbReference type="Proteomes" id="UP000708298"/>
    </source>
</evidence>